<accession>A0A7K3LBF5</accession>
<evidence type="ECO:0000256" key="2">
    <source>
        <dbReference type="ARBA" id="ARBA00023136"/>
    </source>
</evidence>
<keyword evidence="4" id="KW-1133">Transmembrane helix</keyword>
<dbReference type="EMBL" id="JAACYR010000032">
    <property type="protein sequence ID" value="NDJ89694.1"/>
    <property type="molecule type" value="Genomic_DNA"/>
</dbReference>
<protein>
    <recommendedName>
        <fullName evidence="7">Mce associated membrane protein</fullName>
    </recommendedName>
</protein>
<evidence type="ECO:0000313" key="5">
    <source>
        <dbReference type="EMBL" id="NDJ89694.1"/>
    </source>
</evidence>
<dbReference type="PANTHER" id="PTHR37042">
    <property type="entry name" value="OUTER MEMBRANE PROTEIN RV1973"/>
    <property type="match status" value="1"/>
</dbReference>
<proteinExistence type="predicted"/>
<keyword evidence="2 4" id="KW-0472">Membrane</keyword>
<evidence type="ECO:0000313" key="6">
    <source>
        <dbReference type="Proteomes" id="UP000466523"/>
    </source>
</evidence>
<dbReference type="RefSeq" id="WP_162112337.1">
    <property type="nucleotide sequence ID" value="NZ_JAACYR010000032.1"/>
</dbReference>
<feature type="transmembrane region" description="Helical" evidence="4">
    <location>
        <begin position="82"/>
        <end position="102"/>
    </location>
</feature>
<evidence type="ECO:0008006" key="7">
    <source>
        <dbReference type="Google" id="ProtNLM"/>
    </source>
</evidence>
<gene>
    <name evidence="5" type="ORF">GWR20_11075</name>
</gene>
<comment type="subcellular location">
    <subcellularLocation>
        <location evidence="1">Membrane</location>
    </subcellularLocation>
</comment>
<evidence type="ECO:0000256" key="1">
    <source>
        <dbReference type="ARBA" id="ARBA00004370"/>
    </source>
</evidence>
<dbReference type="Proteomes" id="UP000466523">
    <property type="component" value="Unassembled WGS sequence"/>
</dbReference>
<name>A0A7K3LBF5_9MYCO</name>
<dbReference type="GO" id="GO:0016020">
    <property type="term" value="C:membrane"/>
    <property type="evidence" value="ECO:0007669"/>
    <property type="project" value="UniProtKB-SubCell"/>
</dbReference>
<feature type="region of interest" description="Disordered" evidence="3">
    <location>
        <begin position="1"/>
        <end position="57"/>
    </location>
</feature>
<evidence type="ECO:0000256" key="4">
    <source>
        <dbReference type="SAM" id="Phobius"/>
    </source>
</evidence>
<keyword evidence="4" id="KW-0812">Transmembrane</keyword>
<dbReference type="PANTHER" id="PTHR37042:SF4">
    <property type="entry name" value="OUTER MEMBRANE PROTEIN RV1973"/>
    <property type="match status" value="1"/>
</dbReference>
<reference evidence="5 6" key="1">
    <citation type="submission" date="2020-01" db="EMBL/GenBank/DDBJ databases">
        <authorList>
            <person name="Sanchez-Estrada R."/>
            <person name="Gonzalez-Y-Merchand J.A."/>
            <person name="Rivera-Gutierrez S."/>
        </authorList>
    </citation>
    <scope>NUCLEOTIDE SEQUENCE [LARGE SCALE GENOMIC DNA]</scope>
    <source>
        <strain evidence="5 6">CST 7247</strain>
    </source>
</reference>
<organism evidence="5 6">
    <name type="scientific">Mycolicibacter kumamotonensis</name>
    <dbReference type="NCBI Taxonomy" id="354243"/>
    <lineage>
        <taxon>Bacteria</taxon>
        <taxon>Bacillati</taxon>
        <taxon>Actinomycetota</taxon>
        <taxon>Actinomycetes</taxon>
        <taxon>Mycobacteriales</taxon>
        <taxon>Mycobacteriaceae</taxon>
        <taxon>Mycolicibacter</taxon>
    </lineage>
</organism>
<evidence type="ECO:0000256" key="3">
    <source>
        <dbReference type="SAM" id="MobiDB-lite"/>
    </source>
</evidence>
<dbReference type="AlphaFoldDB" id="A0A7K3LBF5"/>
<sequence>MTATNSHRTISGLELTLPVETDSTTEISLLPPPDVLDSSEVKSDNDASAPGPDQAEPDETAVQIEGGDAQVDPVRGFNWKRVLVYIALSVLVLALTLGAGYLKWQAGAAQYSQEAAEQSVRAATETTIAMLSYNPENADRDLTAASERLTGAFRDDYLRLIHDVVIPGAKKKQVSAVATVPAAASVSASRKHAVALVFVDQTTIIGNDPPSNTTSSVLVTLEKVHDQWLLSQFDPV</sequence>
<comment type="caution">
    <text evidence="5">The sequence shown here is derived from an EMBL/GenBank/DDBJ whole genome shotgun (WGS) entry which is preliminary data.</text>
</comment>